<reference evidence="1" key="2">
    <citation type="submission" date="2020-11" db="EMBL/GenBank/DDBJ databases">
        <authorList>
            <person name="McCartney M.A."/>
            <person name="Auch B."/>
            <person name="Kono T."/>
            <person name="Mallez S."/>
            <person name="Becker A."/>
            <person name="Gohl D.M."/>
            <person name="Silverstein K.A.T."/>
            <person name="Koren S."/>
            <person name="Bechman K.B."/>
            <person name="Herman A."/>
            <person name="Abrahante J.E."/>
            <person name="Garbe J."/>
        </authorList>
    </citation>
    <scope>NUCLEOTIDE SEQUENCE</scope>
    <source>
        <strain evidence="1">Duluth1</strain>
        <tissue evidence="1">Whole animal</tissue>
    </source>
</reference>
<dbReference type="Proteomes" id="UP000828390">
    <property type="component" value="Unassembled WGS sequence"/>
</dbReference>
<keyword evidence="2" id="KW-1185">Reference proteome</keyword>
<dbReference type="EMBL" id="JAIWYP010000003">
    <property type="protein sequence ID" value="KAH3853710.1"/>
    <property type="molecule type" value="Genomic_DNA"/>
</dbReference>
<name>A0A9D4R593_DREPO</name>
<proteinExistence type="predicted"/>
<evidence type="ECO:0000313" key="2">
    <source>
        <dbReference type="Proteomes" id="UP000828390"/>
    </source>
</evidence>
<dbReference type="AlphaFoldDB" id="A0A9D4R593"/>
<comment type="caution">
    <text evidence="1">The sequence shown here is derived from an EMBL/GenBank/DDBJ whole genome shotgun (WGS) entry which is preliminary data.</text>
</comment>
<sequence length="202" mass="22755">MDNGSSGQVVIDGISRSGNPYGDEGTLNIDGLEAENIRAYEEFMKLSQFLHELRRDMCVLQIVREFSSREIDLERIRNAYFEHLKQTCEEFPFSDDVVLKKRMFTRSGEPLPVRLAQDIYAIIDVAEGGDPYMLKPMISTAKARKSTVARVIPNIDIENQAGNGRQPGKCMCSSDICTLKDQLSTLQADHLILKQAMYASNE</sequence>
<accession>A0A9D4R593</accession>
<evidence type="ECO:0000313" key="1">
    <source>
        <dbReference type="EMBL" id="KAH3853710.1"/>
    </source>
</evidence>
<organism evidence="1 2">
    <name type="scientific">Dreissena polymorpha</name>
    <name type="common">Zebra mussel</name>
    <name type="synonym">Mytilus polymorpha</name>
    <dbReference type="NCBI Taxonomy" id="45954"/>
    <lineage>
        <taxon>Eukaryota</taxon>
        <taxon>Metazoa</taxon>
        <taxon>Spiralia</taxon>
        <taxon>Lophotrochozoa</taxon>
        <taxon>Mollusca</taxon>
        <taxon>Bivalvia</taxon>
        <taxon>Autobranchia</taxon>
        <taxon>Heteroconchia</taxon>
        <taxon>Euheterodonta</taxon>
        <taxon>Imparidentia</taxon>
        <taxon>Neoheterodontei</taxon>
        <taxon>Myida</taxon>
        <taxon>Dreissenoidea</taxon>
        <taxon>Dreissenidae</taxon>
        <taxon>Dreissena</taxon>
    </lineage>
</organism>
<reference evidence="1" key="1">
    <citation type="journal article" date="2019" name="bioRxiv">
        <title>The Genome of the Zebra Mussel, Dreissena polymorpha: A Resource for Invasive Species Research.</title>
        <authorList>
            <person name="McCartney M.A."/>
            <person name="Auch B."/>
            <person name="Kono T."/>
            <person name="Mallez S."/>
            <person name="Zhang Y."/>
            <person name="Obille A."/>
            <person name="Becker A."/>
            <person name="Abrahante J.E."/>
            <person name="Garbe J."/>
            <person name="Badalamenti J.P."/>
            <person name="Herman A."/>
            <person name="Mangelson H."/>
            <person name="Liachko I."/>
            <person name="Sullivan S."/>
            <person name="Sone E.D."/>
            <person name="Koren S."/>
            <person name="Silverstein K.A.T."/>
            <person name="Beckman K.B."/>
            <person name="Gohl D.M."/>
        </authorList>
    </citation>
    <scope>NUCLEOTIDE SEQUENCE</scope>
    <source>
        <strain evidence="1">Duluth1</strain>
        <tissue evidence="1">Whole animal</tissue>
    </source>
</reference>
<gene>
    <name evidence="1" type="ORF">DPMN_096242</name>
</gene>
<protein>
    <submittedName>
        <fullName evidence="1">Uncharacterized protein</fullName>
    </submittedName>
</protein>